<dbReference type="AlphaFoldDB" id="A0A5U3EXN1"/>
<dbReference type="InterPro" id="IPR016912">
    <property type="entry name" value="Phage_P2_GpU"/>
</dbReference>
<gene>
    <name evidence="1" type="ORF">S301_08705</name>
</gene>
<dbReference type="EMBL" id="AAGLPX010000013">
    <property type="protein sequence ID" value="EBP3998760.1"/>
    <property type="molecule type" value="Genomic_DNA"/>
</dbReference>
<proteinExistence type="predicted"/>
<dbReference type="InterPro" id="IPR009734">
    <property type="entry name" value="Myoviridae_GpU"/>
</dbReference>
<name>A0A5U3EXN1_SALET</name>
<comment type="caution">
    <text evidence="1">The sequence shown here is derived from an EMBL/GenBank/DDBJ whole genome shotgun (WGS) entry which is preliminary data.</text>
</comment>
<accession>A0A5U3EXN1</accession>
<dbReference type="Pfam" id="PF06995">
    <property type="entry name" value="Phage_P2_GpU"/>
    <property type="match status" value="1"/>
</dbReference>
<dbReference type="Proteomes" id="UP000839575">
    <property type="component" value="Unassembled WGS sequence"/>
</dbReference>
<reference evidence="1" key="1">
    <citation type="submission" date="2018-07" db="EMBL/GenBank/DDBJ databases">
        <authorList>
            <consortium name="GenomeTrakr network: Whole genome sequencing for foodborne pathogen traceback"/>
        </authorList>
    </citation>
    <scope>NUCLEOTIDE SEQUENCE [LARGE SCALE GENOMIC DNA]</scope>
    <source>
        <strain evidence="1">CFSAN002851</strain>
    </source>
</reference>
<sequence length="170" mass="18633">MMMTLGMFVFVLKTTPYQELQHDMAWRHVTNSRIGQRPATQFTGPGDETITLSGTLYPEITGGTISLQVLEWMADEGKAWPLIEGTGMIYGMYVITSLSRTRSYFSPDGYANKIEFTLSLQRVDASLTDLLGDMGTQLQKIKDTAQAQISDSVGKLRDAVGKRISAGGAA</sequence>
<protein>
    <submittedName>
        <fullName evidence="1">Phage tail protein</fullName>
    </submittedName>
</protein>
<evidence type="ECO:0000313" key="1">
    <source>
        <dbReference type="EMBL" id="EBP3998760.1"/>
    </source>
</evidence>
<organism evidence="1">
    <name type="scientific">Salmonella enterica I</name>
    <dbReference type="NCBI Taxonomy" id="59201"/>
    <lineage>
        <taxon>Bacteria</taxon>
        <taxon>Pseudomonadati</taxon>
        <taxon>Pseudomonadota</taxon>
        <taxon>Gammaproteobacteria</taxon>
        <taxon>Enterobacterales</taxon>
        <taxon>Enterobacteriaceae</taxon>
        <taxon>Salmonella</taxon>
    </lineage>
</organism>
<dbReference type="PIRSF" id="PIRSF029208">
    <property type="entry name" value="Phage_tail_GPU"/>
    <property type="match status" value="1"/>
</dbReference>